<proteinExistence type="predicted"/>
<dbReference type="GO" id="GO:0046872">
    <property type="term" value="F:metal ion binding"/>
    <property type="evidence" value="ECO:0007669"/>
    <property type="project" value="UniProtKB-KW"/>
</dbReference>
<evidence type="ECO:0000256" key="3">
    <source>
        <dbReference type="ARBA" id="ARBA00022801"/>
    </source>
</evidence>
<dbReference type="Gene3D" id="3.60.15.10">
    <property type="entry name" value="Ribonuclease Z/Hydroxyacylglutathione hydrolase-like"/>
    <property type="match status" value="1"/>
</dbReference>
<dbReference type="AlphaFoldDB" id="A0AAD5S8W2"/>
<evidence type="ECO:0000256" key="2">
    <source>
        <dbReference type="ARBA" id="ARBA00022723"/>
    </source>
</evidence>
<dbReference type="InterPro" id="IPR036866">
    <property type="entry name" value="RibonucZ/Hydroxyglut_hydro"/>
</dbReference>
<protein>
    <recommendedName>
        <fullName evidence="6">Metallo-beta-lactamase domain-containing protein</fullName>
    </recommendedName>
</protein>
<keyword evidence="5" id="KW-0802">TPR repeat</keyword>
<evidence type="ECO:0000259" key="6">
    <source>
        <dbReference type="SMART" id="SM00849"/>
    </source>
</evidence>
<dbReference type="Pfam" id="PF00753">
    <property type="entry name" value="Lactamase_B"/>
    <property type="match status" value="2"/>
</dbReference>
<organism evidence="7 8">
    <name type="scientific">Rhizophlyctis rosea</name>
    <dbReference type="NCBI Taxonomy" id="64517"/>
    <lineage>
        <taxon>Eukaryota</taxon>
        <taxon>Fungi</taxon>
        <taxon>Fungi incertae sedis</taxon>
        <taxon>Chytridiomycota</taxon>
        <taxon>Chytridiomycota incertae sedis</taxon>
        <taxon>Chytridiomycetes</taxon>
        <taxon>Rhizophlyctidales</taxon>
        <taxon>Rhizophlyctidaceae</taxon>
        <taxon>Rhizophlyctis</taxon>
    </lineage>
</organism>
<evidence type="ECO:0000313" key="8">
    <source>
        <dbReference type="Proteomes" id="UP001212841"/>
    </source>
</evidence>
<dbReference type="PANTHER" id="PTHR46233:SF3">
    <property type="entry name" value="HYDROXYACYLGLUTATHIONE HYDROLASE GLOC"/>
    <property type="match status" value="1"/>
</dbReference>
<keyword evidence="4" id="KW-0862">Zinc</keyword>
<dbReference type="InterPro" id="IPR001279">
    <property type="entry name" value="Metallo-B-lactamas"/>
</dbReference>
<keyword evidence="8" id="KW-1185">Reference proteome</keyword>
<dbReference type="InterPro" id="IPR019734">
    <property type="entry name" value="TPR_rpt"/>
</dbReference>
<feature type="domain" description="Metallo-beta-lactamase" evidence="6">
    <location>
        <begin position="191"/>
        <end position="388"/>
    </location>
</feature>
<evidence type="ECO:0000313" key="7">
    <source>
        <dbReference type="EMBL" id="KAJ3049548.1"/>
    </source>
</evidence>
<accession>A0AAD5S8W2</accession>
<comment type="caution">
    <text evidence="7">The sequence shown here is derived from an EMBL/GenBank/DDBJ whole genome shotgun (WGS) entry which is preliminary data.</text>
</comment>
<evidence type="ECO:0000256" key="4">
    <source>
        <dbReference type="ARBA" id="ARBA00022833"/>
    </source>
</evidence>
<sequence length="421" mass="46382">MPHLPEFPPSSLPAILKSKEKGNEAYSKAQFSTALTEYSRGLSHFKTSSTPPSPTNVIDSKNAGDPVVLLTSLLSNRSATYTHLRKYTEALKDADEVVGARPTWVKGFFRRGEALQGLRRHTEALEQYEIALQKDPKSGSIGVKIARIKAILEDASKGLVIHQLLPGRDLCSKSLLAPIQNLIFDYAIQMRNFIYVIENVASREALVVDACWDVDGILKYCANEKLTIVGALVTHYHFDHVGGIPPPPFDQYRVRVDGLAKLLKKLHNIKAYVNPLDIPEIIKSNPELSESRFAPTEDNGHLSLPFSNSGEGARDGGTTTLLEFIHSPGHTPGSQCVLVNGERLLSGDTLFIGSCGRLDFPDSDKVRMFASLMKLGRLKGEVVVYPGHDYGGEMTTIETEKRTGTLRPRSEADFLAEFSHD</sequence>
<dbReference type="Proteomes" id="UP001212841">
    <property type="component" value="Unassembled WGS sequence"/>
</dbReference>
<dbReference type="GO" id="GO:0016787">
    <property type="term" value="F:hydrolase activity"/>
    <property type="evidence" value="ECO:0007669"/>
    <property type="project" value="UniProtKB-KW"/>
</dbReference>
<dbReference type="Gene3D" id="1.25.40.10">
    <property type="entry name" value="Tetratricopeptide repeat domain"/>
    <property type="match status" value="1"/>
</dbReference>
<keyword evidence="2" id="KW-0479">Metal-binding</keyword>
<dbReference type="SMART" id="SM00028">
    <property type="entry name" value="TPR"/>
    <property type="match status" value="3"/>
</dbReference>
<dbReference type="SMART" id="SM00849">
    <property type="entry name" value="Lactamase_B"/>
    <property type="match status" value="1"/>
</dbReference>
<comment type="cofactor">
    <cofactor evidence="1">
        <name>Zn(2+)</name>
        <dbReference type="ChEBI" id="CHEBI:29105"/>
    </cofactor>
</comment>
<keyword evidence="3" id="KW-0378">Hydrolase</keyword>
<dbReference type="SUPFAM" id="SSF56281">
    <property type="entry name" value="Metallo-hydrolase/oxidoreductase"/>
    <property type="match status" value="1"/>
</dbReference>
<dbReference type="EMBL" id="JADGJD010000628">
    <property type="protein sequence ID" value="KAJ3049548.1"/>
    <property type="molecule type" value="Genomic_DNA"/>
</dbReference>
<dbReference type="InterPro" id="IPR051453">
    <property type="entry name" value="MBL_Glyoxalase_II"/>
</dbReference>
<dbReference type="InterPro" id="IPR011990">
    <property type="entry name" value="TPR-like_helical_dom_sf"/>
</dbReference>
<dbReference type="SUPFAM" id="SSF48452">
    <property type="entry name" value="TPR-like"/>
    <property type="match status" value="1"/>
</dbReference>
<dbReference type="PROSITE" id="PS50005">
    <property type="entry name" value="TPR"/>
    <property type="match status" value="1"/>
</dbReference>
<feature type="repeat" description="TPR" evidence="5">
    <location>
        <begin position="105"/>
        <end position="138"/>
    </location>
</feature>
<evidence type="ECO:0000256" key="5">
    <source>
        <dbReference type="PROSITE-ProRule" id="PRU00339"/>
    </source>
</evidence>
<gene>
    <name evidence="7" type="ORF">HK097_009465</name>
</gene>
<reference evidence="7" key="1">
    <citation type="submission" date="2020-05" db="EMBL/GenBank/DDBJ databases">
        <title>Phylogenomic resolution of chytrid fungi.</title>
        <authorList>
            <person name="Stajich J.E."/>
            <person name="Amses K."/>
            <person name="Simmons R."/>
            <person name="Seto K."/>
            <person name="Myers J."/>
            <person name="Bonds A."/>
            <person name="Quandt C.A."/>
            <person name="Barry K."/>
            <person name="Liu P."/>
            <person name="Grigoriev I."/>
            <person name="Longcore J.E."/>
            <person name="James T.Y."/>
        </authorList>
    </citation>
    <scope>NUCLEOTIDE SEQUENCE</scope>
    <source>
        <strain evidence="7">JEL0318</strain>
    </source>
</reference>
<name>A0AAD5S8W2_9FUNG</name>
<dbReference type="PANTHER" id="PTHR46233">
    <property type="entry name" value="HYDROXYACYLGLUTATHIONE HYDROLASE GLOC"/>
    <property type="match status" value="1"/>
</dbReference>
<evidence type="ECO:0000256" key="1">
    <source>
        <dbReference type="ARBA" id="ARBA00001947"/>
    </source>
</evidence>